<dbReference type="PANTHER" id="PTHR46890">
    <property type="entry name" value="NON-LTR RETROLELEMENT REVERSE TRANSCRIPTASE-LIKE PROTEIN-RELATED"/>
    <property type="match status" value="1"/>
</dbReference>
<dbReference type="InterPro" id="IPR052343">
    <property type="entry name" value="Retrotransposon-Effector_Assoc"/>
</dbReference>
<dbReference type="SUPFAM" id="SSF56219">
    <property type="entry name" value="DNase I-like"/>
    <property type="match status" value="1"/>
</dbReference>
<reference evidence="2" key="1">
    <citation type="journal article" date="2014" name="Nat. Genet.">
        <title>The genome of the stress-tolerant wild tomato species Solanum pennellii.</title>
        <authorList>
            <person name="Bolger A."/>
            <person name="Scossa F."/>
            <person name="Bolger M.E."/>
            <person name="Lanz C."/>
            <person name="Maumus F."/>
            <person name="Tohge T."/>
            <person name="Quesneville H."/>
            <person name="Alseekh S."/>
            <person name="Sorensen I."/>
            <person name="Lichtenstein G."/>
            <person name="Fich E.A."/>
            <person name="Conte M."/>
            <person name="Keller H."/>
            <person name="Schneeberger K."/>
            <person name="Schwacke R."/>
            <person name="Ofner I."/>
            <person name="Vrebalov J."/>
            <person name="Xu Y."/>
            <person name="Osorio S."/>
            <person name="Aflitos S.A."/>
            <person name="Schijlen E."/>
            <person name="Jimenez-Gomez J.M."/>
            <person name="Ryngajllo M."/>
            <person name="Kimura S."/>
            <person name="Kumar R."/>
            <person name="Koenig D."/>
            <person name="Headland L.R."/>
            <person name="Maloof J.N."/>
            <person name="Sinha N."/>
            <person name="van Ham R.C."/>
            <person name="Lankhorst R.K."/>
            <person name="Mao L."/>
            <person name="Vogel A."/>
            <person name="Arsova B."/>
            <person name="Panstruga R."/>
            <person name="Fei Z."/>
            <person name="Rose J.K."/>
            <person name="Zamir D."/>
            <person name="Carrari F."/>
            <person name="Giovannoni J.J."/>
            <person name="Weigel D."/>
            <person name="Usadel B."/>
            <person name="Fernie A.R."/>
        </authorList>
    </citation>
    <scope>NUCLEOTIDE SEQUENCE [LARGE SCALE GENOMIC DNA]</scope>
    <source>
        <strain evidence="2">cv. LA0716</strain>
    </source>
</reference>
<dbReference type="InterPro" id="IPR036397">
    <property type="entry name" value="RNaseH_sf"/>
</dbReference>
<dbReference type="Pfam" id="PF13966">
    <property type="entry name" value="zf-RVT"/>
    <property type="match status" value="1"/>
</dbReference>
<dbReference type="InterPro" id="IPR036691">
    <property type="entry name" value="Endo/exonu/phosph_ase_sf"/>
</dbReference>
<dbReference type="SUPFAM" id="SSF56672">
    <property type="entry name" value="DNA/RNA polymerases"/>
    <property type="match status" value="1"/>
</dbReference>
<dbReference type="Pfam" id="PF13456">
    <property type="entry name" value="RVT_3"/>
    <property type="match status" value="1"/>
</dbReference>
<evidence type="ECO:0000313" key="2">
    <source>
        <dbReference type="Proteomes" id="UP000694930"/>
    </source>
</evidence>
<dbReference type="Gene3D" id="3.30.420.10">
    <property type="entry name" value="Ribonuclease H-like superfamily/Ribonuclease H"/>
    <property type="match status" value="1"/>
</dbReference>
<dbReference type="PANTHER" id="PTHR46890:SF28">
    <property type="entry name" value="REVERSE TRANSCRIPTASE DOMAIN-CONTAINING PROTEIN"/>
    <property type="match status" value="1"/>
</dbReference>
<dbReference type="RefSeq" id="XP_027768864.1">
    <property type="nucleotide sequence ID" value="XM_027913063.1"/>
</dbReference>
<dbReference type="InterPro" id="IPR002156">
    <property type="entry name" value="RNaseH_domain"/>
</dbReference>
<evidence type="ECO:0000259" key="1">
    <source>
        <dbReference type="PROSITE" id="PS50879"/>
    </source>
</evidence>
<keyword evidence="2" id="KW-1185">Reference proteome</keyword>
<name>A0ABM1UZE6_SOLPN</name>
<dbReference type="CDD" id="cd01650">
    <property type="entry name" value="RT_nLTR_like"/>
    <property type="match status" value="1"/>
</dbReference>
<evidence type="ECO:0000313" key="3">
    <source>
        <dbReference type="RefSeq" id="XP_027768864.1"/>
    </source>
</evidence>
<dbReference type="InterPro" id="IPR044730">
    <property type="entry name" value="RNase_H-like_dom_plant"/>
</dbReference>
<dbReference type="SUPFAM" id="SSF53098">
    <property type="entry name" value="Ribonuclease H-like"/>
    <property type="match status" value="1"/>
</dbReference>
<dbReference type="GeneID" id="114074908"/>
<reference evidence="3" key="2">
    <citation type="submission" date="2025-08" db="UniProtKB">
        <authorList>
            <consortium name="RefSeq"/>
        </authorList>
    </citation>
    <scope>IDENTIFICATION</scope>
</reference>
<gene>
    <name evidence="3" type="primary">LOC114074908</name>
</gene>
<dbReference type="Proteomes" id="UP000694930">
    <property type="component" value="Chromosome 11"/>
</dbReference>
<dbReference type="InterPro" id="IPR026960">
    <property type="entry name" value="RVT-Znf"/>
</dbReference>
<proteinExistence type="predicted"/>
<sequence length="1189" mass="138340">MDNAISNCNSKIWVFWNSDIDCNILDEDEQQITCDMKHNELQYQFTSTFIYAKCKDYLRRPLWEKLIHHASININPWCAVGDYNVISDVEEKLGGLPYNMKKSMDFIAAIEACGLMDIGFSGHKYTWSNKRGINHRIWKRLDRALINDLWLERMPQTTITHLATTGSDHCPLLLEMVSNEADHIKYFKFLNCWVDNPNFMITVKDCWNRPMEGNAMWKFHQKMKRLSNTLSAWSRKEFGDIYQKVRMYEEQMHDAEEKYIQSQTESNRSTLHELNAQYIKFLKLEDTILKQKTQLQWFKDGDTNSKYFHSIIRGRRRKLFIHKIVTESGDWIQGENNIAHEACEHFNTIFTGENKHIDEHKLDCIANMVNQDQNTQLTQLPDMEELKEVVFSMNPNSAAGPDGMNGYFFQKCWNIIKNELLEVIYAFFSGQMIPKYFSHSCIVLLPKVNNPNKLTEFRPISLSNFTSKIISKLVSTRLSPILPSLISTNQSGFVKGRSISENIMLAQEIIHHIKKPNIGSNVIIKLDMAKAYDRVSWSYICLVLRKMGFNEMFNYMCWRIMANNWYSIIINGKRYGFFQSTRGLKQGWQTKQLSFGGKAVLAKHVLQALPIHLLSAVTHPKTIIKQIQMLIADFFWGWQHNSKKYHWSSWKNLSYPYEEGGIGMRNLSDVCKSFQFKQWWIFRTKQTLWGDFLRAKYCQRSNPVSKKWDTGESLTWKHMLAIRQQVEQHIQWQIQAGNCSFWWDNWLGTGSLAQHTSSNIRLNNTKVSEFWENGAWSWRKLQEQAPASQLASIIATIIPQQQQKPDQPIWKLHNLGKFNCKSAWEAIRSKKAKNSFFSFLWHNSIPFKSSFLLWRVLKGKIPTNEKLTNFGIEPSPCFCCVDRTGMDTIDHIFSTGKFASTVWKSFAASAGLQHDQTTLQARLEKWWTANPRNAGHQLLLQATPIFICWNLWKNRCASKYGGKATNISRVKYAIYKDNFKMMKNAFPYINWPAHWTAFIKTSERCKHEIKVCKLAWNRPPEEWIKINTDGSALTNPGKIGARGIIRDKDGKLILAFATPLGEGSNNKAETEAALFGLIKALELGFTNIIMELDSQLVVQWITKKSIHHWSVANQIARIQFLILQTQNFKCQHILREADSLSKHSHSTTGPQIYVNSTQLPKEAQAYYWMDLLNMPSFRRKKTKKIFDPP</sequence>
<dbReference type="InterPro" id="IPR012337">
    <property type="entry name" value="RNaseH-like_sf"/>
</dbReference>
<organism evidence="2 3">
    <name type="scientific">Solanum pennellii</name>
    <name type="common">Tomato</name>
    <name type="synonym">Lycopersicon pennellii</name>
    <dbReference type="NCBI Taxonomy" id="28526"/>
    <lineage>
        <taxon>Eukaryota</taxon>
        <taxon>Viridiplantae</taxon>
        <taxon>Streptophyta</taxon>
        <taxon>Embryophyta</taxon>
        <taxon>Tracheophyta</taxon>
        <taxon>Spermatophyta</taxon>
        <taxon>Magnoliopsida</taxon>
        <taxon>eudicotyledons</taxon>
        <taxon>Gunneridae</taxon>
        <taxon>Pentapetalae</taxon>
        <taxon>asterids</taxon>
        <taxon>lamiids</taxon>
        <taxon>Solanales</taxon>
        <taxon>Solanaceae</taxon>
        <taxon>Solanoideae</taxon>
        <taxon>Solaneae</taxon>
        <taxon>Solanum</taxon>
        <taxon>Solanum subgen. Lycopersicon</taxon>
    </lineage>
</organism>
<feature type="domain" description="RNase H type-1" evidence="1">
    <location>
        <begin position="1020"/>
        <end position="1158"/>
    </location>
</feature>
<accession>A0ABM1UZE6</accession>
<dbReference type="Pfam" id="PF00078">
    <property type="entry name" value="RVT_1"/>
    <property type="match status" value="1"/>
</dbReference>
<dbReference type="InterPro" id="IPR043502">
    <property type="entry name" value="DNA/RNA_pol_sf"/>
</dbReference>
<dbReference type="InterPro" id="IPR000477">
    <property type="entry name" value="RT_dom"/>
</dbReference>
<protein>
    <submittedName>
        <fullName evidence="3">Uncharacterized protein LOC114074908</fullName>
    </submittedName>
</protein>
<dbReference type="CDD" id="cd06222">
    <property type="entry name" value="RNase_H_like"/>
    <property type="match status" value="1"/>
</dbReference>
<dbReference type="Gene3D" id="3.60.10.10">
    <property type="entry name" value="Endonuclease/exonuclease/phosphatase"/>
    <property type="match status" value="1"/>
</dbReference>
<dbReference type="PROSITE" id="PS50879">
    <property type="entry name" value="RNASE_H_1"/>
    <property type="match status" value="1"/>
</dbReference>